<protein>
    <submittedName>
        <fullName evidence="2">Transposase</fullName>
    </submittedName>
</protein>
<accession>A0A7E4VGX6</accession>
<dbReference type="Proteomes" id="UP000492821">
    <property type="component" value="Unassembled WGS sequence"/>
</dbReference>
<evidence type="ECO:0000313" key="2">
    <source>
        <dbReference type="WBParaSite" id="Pan_g20260.t1"/>
    </source>
</evidence>
<dbReference type="AlphaFoldDB" id="A0A7E4VGX6"/>
<name>A0A7E4VGX6_PANRE</name>
<sequence>MRADGRTCAKVRTCYTSCGYLIRSFRRIALIKTWGEVPPTFWIDRIIFTAILAIRRNVNHIISRDFTAFNQHTFRDCSRRFRHSNLLQAATLFLKVLP</sequence>
<proteinExistence type="predicted"/>
<organism evidence="1 2">
    <name type="scientific">Panagrellus redivivus</name>
    <name type="common">Microworm</name>
    <dbReference type="NCBI Taxonomy" id="6233"/>
    <lineage>
        <taxon>Eukaryota</taxon>
        <taxon>Metazoa</taxon>
        <taxon>Ecdysozoa</taxon>
        <taxon>Nematoda</taxon>
        <taxon>Chromadorea</taxon>
        <taxon>Rhabditida</taxon>
        <taxon>Tylenchina</taxon>
        <taxon>Panagrolaimomorpha</taxon>
        <taxon>Panagrolaimoidea</taxon>
        <taxon>Panagrolaimidae</taxon>
        <taxon>Panagrellus</taxon>
    </lineage>
</organism>
<keyword evidence="1" id="KW-1185">Reference proteome</keyword>
<dbReference type="WBParaSite" id="Pan_g20260.t1">
    <property type="protein sequence ID" value="Pan_g20260.t1"/>
    <property type="gene ID" value="Pan_g20260"/>
</dbReference>
<reference evidence="2" key="2">
    <citation type="submission" date="2020-10" db="UniProtKB">
        <authorList>
            <consortium name="WormBaseParasite"/>
        </authorList>
    </citation>
    <scope>IDENTIFICATION</scope>
</reference>
<reference evidence="1" key="1">
    <citation type="journal article" date="2013" name="Genetics">
        <title>The draft genome and transcriptome of Panagrellus redivivus are shaped by the harsh demands of a free-living lifestyle.</title>
        <authorList>
            <person name="Srinivasan J."/>
            <person name="Dillman A.R."/>
            <person name="Macchietto M.G."/>
            <person name="Heikkinen L."/>
            <person name="Lakso M."/>
            <person name="Fracchia K.M."/>
            <person name="Antoshechkin I."/>
            <person name="Mortazavi A."/>
            <person name="Wong G."/>
            <person name="Sternberg P.W."/>
        </authorList>
    </citation>
    <scope>NUCLEOTIDE SEQUENCE [LARGE SCALE GENOMIC DNA]</scope>
    <source>
        <strain evidence="1">MT8872</strain>
    </source>
</reference>
<evidence type="ECO:0000313" key="1">
    <source>
        <dbReference type="Proteomes" id="UP000492821"/>
    </source>
</evidence>